<accession>A0A371H4U4</accession>
<dbReference type="EMBL" id="QJKJ01003569">
    <property type="protein sequence ID" value="RDX97811.1"/>
    <property type="molecule type" value="Genomic_DNA"/>
</dbReference>
<evidence type="ECO:0000313" key="1">
    <source>
        <dbReference type="EMBL" id="RDX97811.1"/>
    </source>
</evidence>
<keyword evidence="2" id="KW-1185">Reference proteome</keyword>
<protein>
    <submittedName>
        <fullName evidence="1">Uncharacterized protein</fullName>
    </submittedName>
</protein>
<gene>
    <name evidence="1" type="ORF">CR513_19385</name>
</gene>
<comment type="caution">
    <text evidence="1">The sequence shown here is derived from an EMBL/GenBank/DDBJ whole genome shotgun (WGS) entry which is preliminary data.</text>
</comment>
<sequence length="109" mass="12583">MILTWVHLLELDPRLGRDNTRPQSGEDLKEVQIGSKAHHKIKMGRSLDAGTKEQLVWVLKESWEPFACSQEKRRVIKEENVHLNKACPIYPYSQSSIDTLVDRASRCEL</sequence>
<proteinExistence type="predicted"/>
<organism evidence="1 2">
    <name type="scientific">Mucuna pruriens</name>
    <name type="common">Velvet bean</name>
    <name type="synonym">Dolichos pruriens</name>
    <dbReference type="NCBI Taxonomy" id="157652"/>
    <lineage>
        <taxon>Eukaryota</taxon>
        <taxon>Viridiplantae</taxon>
        <taxon>Streptophyta</taxon>
        <taxon>Embryophyta</taxon>
        <taxon>Tracheophyta</taxon>
        <taxon>Spermatophyta</taxon>
        <taxon>Magnoliopsida</taxon>
        <taxon>eudicotyledons</taxon>
        <taxon>Gunneridae</taxon>
        <taxon>Pentapetalae</taxon>
        <taxon>rosids</taxon>
        <taxon>fabids</taxon>
        <taxon>Fabales</taxon>
        <taxon>Fabaceae</taxon>
        <taxon>Papilionoideae</taxon>
        <taxon>50 kb inversion clade</taxon>
        <taxon>NPAAA clade</taxon>
        <taxon>indigoferoid/millettioid clade</taxon>
        <taxon>Phaseoleae</taxon>
        <taxon>Mucuna</taxon>
    </lineage>
</organism>
<name>A0A371H4U4_MUCPR</name>
<feature type="non-terminal residue" evidence="1">
    <location>
        <position position="1"/>
    </location>
</feature>
<evidence type="ECO:0000313" key="2">
    <source>
        <dbReference type="Proteomes" id="UP000257109"/>
    </source>
</evidence>
<dbReference type="AlphaFoldDB" id="A0A371H4U4"/>
<reference evidence="1" key="1">
    <citation type="submission" date="2018-05" db="EMBL/GenBank/DDBJ databases">
        <title>Draft genome of Mucuna pruriens seed.</title>
        <authorList>
            <person name="Nnadi N.E."/>
            <person name="Vos R."/>
            <person name="Hasami M.H."/>
            <person name="Devisetty U.K."/>
            <person name="Aguiy J.C."/>
        </authorList>
    </citation>
    <scope>NUCLEOTIDE SEQUENCE [LARGE SCALE GENOMIC DNA]</scope>
    <source>
        <strain evidence="1">JCA_2017</strain>
    </source>
</reference>
<dbReference type="Proteomes" id="UP000257109">
    <property type="component" value="Unassembled WGS sequence"/>
</dbReference>